<evidence type="ECO:0000313" key="3">
    <source>
        <dbReference type="Proteomes" id="UP001165653"/>
    </source>
</evidence>
<accession>A0ABT3G8L6</accession>
<name>A0ABT3G8L6_9BACT</name>
<gene>
    <name evidence="2" type="ORF">OJ996_21590</name>
</gene>
<comment type="caution">
    <text evidence="2">The sequence shown here is derived from an EMBL/GenBank/DDBJ whole genome shotgun (WGS) entry which is preliminary data.</text>
</comment>
<reference evidence="2" key="1">
    <citation type="submission" date="2022-10" db="EMBL/GenBank/DDBJ databases">
        <title>Luteolibacter sp. GHJ8, whole genome shotgun sequencing project.</title>
        <authorList>
            <person name="Zhao G."/>
            <person name="Shen L."/>
        </authorList>
    </citation>
    <scope>NUCLEOTIDE SEQUENCE</scope>
    <source>
        <strain evidence="2">GHJ8</strain>
    </source>
</reference>
<dbReference type="PANTHER" id="PTHR11644">
    <property type="entry name" value="CYTIDINE DEAMINASE"/>
    <property type="match status" value="1"/>
</dbReference>
<dbReference type="SUPFAM" id="SSF53927">
    <property type="entry name" value="Cytidine deaminase-like"/>
    <property type="match status" value="1"/>
</dbReference>
<protein>
    <recommendedName>
        <fullName evidence="4">Cytidine deaminase</fullName>
    </recommendedName>
</protein>
<sequence>MEYRTQRADQELLATARSLVRPITLGRPDWDAASVAAAIRTPLGNIYTGICIHVSCGMGFCAEHAAAAEMIKAGETQIETVVAVAEDRILAPCGRCREFLTQIDPRNRQARVLLEGGRVASLGELLPE</sequence>
<dbReference type="RefSeq" id="WP_264515768.1">
    <property type="nucleotide sequence ID" value="NZ_JAPDDR010000013.1"/>
</dbReference>
<dbReference type="CDD" id="cd01283">
    <property type="entry name" value="cytidine_deaminase"/>
    <property type="match status" value="1"/>
</dbReference>
<organism evidence="2 3">
    <name type="scientific">Luteolibacter rhizosphaerae</name>
    <dbReference type="NCBI Taxonomy" id="2989719"/>
    <lineage>
        <taxon>Bacteria</taxon>
        <taxon>Pseudomonadati</taxon>
        <taxon>Verrucomicrobiota</taxon>
        <taxon>Verrucomicrobiia</taxon>
        <taxon>Verrucomicrobiales</taxon>
        <taxon>Verrucomicrobiaceae</taxon>
        <taxon>Luteolibacter</taxon>
    </lineage>
</organism>
<dbReference type="PANTHER" id="PTHR11644:SF2">
    <property type="entry name" value="CYTIDINE DEAMINASE"/>
    <property type="match status" value="1"/>
</dbReference>
<dbReference type="InterPro" id="IPR050202">
    <property type="entry name" value="Cyt/Deoxycyt_deaminase"/>
</dbReference>
<dbReference type="Proteomes" id="UP001165653">
    <property type="component" value="Unassembled WGS sequence"/>
</dbReference>
<proteinExistence type="inferred from homology"/>
<evidence type="ECO:0008006" key="4">
    <source>
        <dbReference type="Google" id="ProtNLM"/>
    </source>
</evidence>
<dbReference type="EMBL" id="JAPDDR010000013">
    <property type="protein sequence ID" value="MCW1916198.1"/>
    <property type="molecule type" value="Genomic_DNA"/>
</dbReference>
<keyword evidence="3" id="KW-1185">Reference proteome</keyword>
<comment type="similarity">
    <text evidence="1">Belongs to the cytidine and deoxycytidylate deaminase family.</text>
</comment>
<evidence type="ECO:0000313" key="2">
    <source>
        <dbReference type="EMBL" id="MCW1916198.1"/>
    </source>
</evidence>
<dbReference type="Gene3D" id="3.40.140.10">
    <property type="entry name" value="Cytidine Deaminase, domain 2"/>
    <property type="match status" value="1"/>
</dbReference>
<dbReference type="InterPro" id="IPR016193">
    <property type="entry name" value="Cytidine_deaminase-like"/>
</dbReference>
<evidence type="ECO:0000256" key="1">
    <source>
        <dbReference type="ARBA" id="ARBA00006576"/>
    </source>
</evidence>